<evidence type="ECO:0000313" key="4">
    <source>
        <dbReference type="Proteomes" id="UP000183954"/>
    </source>
</evidence>
<keyword evidence="1" id="KW-0472">Membrane</keyword>
<keyword evidence="1" id="KW-0812">Transmembrane</keyword>
<name>A0A1M5SA19_9FIRM</name>
<dbReference type="InterPro" id="IPR045679">
    <property type="entry name" value="DUF6199"/>
</dbReference>
<gene>
    <name evidence="3" type="ORF">SAMN02746098_00793</name>
</gene>
<dbReference type="OrthoDB" id="2088419at2"/>
<feature type="transmembrane region" description="Helical" evidence="1">
    <location>
        <begin position="41"/>
        <end position="60"/>
    </location>
</feature>
<keyword evidence="1" id="KW-1133">Transmembrane helix</keyword>
<feature type="domain" description="DUF6199" evidence="2">
    <location>
        <begin position="7"/>
        <end position="60"/>
    </location>
</feature>
<dbReference type="Pfam" id="PF19701">
    <property type="entry name" value="DUF6199"/>
    <property type="match status" value="1"/>
</dbReference>
<reference evidence="4" key="1">
    <citation type="submission" date="2016-11" db="EMBL/GenBank/DDBJ databases">
        <authorList>
            <person name="Varghese N."/>
            <person name="Submissions S."/>
        </authorList>
    </citation>
    <scope>NUCLEOTIDE SEQUENCE [LARGE SCALE GENOMIC DNA]</scope>
    <source>
        <strain evidence="4">DSM 15449</strain>
    </source>
</reference>
<dbReference type="EMBL" id="FQXJ01000003">
    <property type="protein sequence ID" value="SHH35437.1"/>
    <property type="molecule type" value="Genomic_DNA"/>
</dbReference>
<evidence type="ECO:0000259" key="2">
    <source>
        <dbReference type="Pfam" id="PF19701"/>
    </source>
</evidence>
<dbReference type="Proteomes" id="UP000183954">
    <property type="component" value="Unassembled WGS sequence"/>
</dbReference>
<evidence type="ECO:0000256" key="1">
    <source>
        <dbReference type="SAM" id="Phobius"/>
    </source>
</evidence>
<dbReference type="AlphaFoldDB" id="A0A1M5SA19"/>
<keyword evidence="4" id="KW-1185">Reference proteome</keyword>
<accession>A0A1M5SA19</accession>
<evidence type="ECO:0000313" key="3">
    <source>
        <dbReference type="EMBL" id="SHH35437.1"/>
    </source>
</evidence>
<sequence>MPFFLKIIASAFLLIYIFNPKIGWMISEGWKYKNAEPSEVYLIINRILAVAFLIIIWFLVR</sequence>
<organism evidence="3 4">
    <name type="scientific">Desulfosporosinus lacus DSM 15449</name>
    <dbReference type="NCBI Taxonomy" id="1121420"/>
    <lineage>
        <taxon>Bacteria</taxon>
        <taxon>Bacillati</taxon>
        <taxon>Bacillota</taxon>
        <taxon>Clostridia</taxon>
        <taxon>Eubacteriales</taxon>
        <taxon>Desulfitobacteriaceae</taxon>
        <taxon>Desulfosporosinus</taxon>
    </lineage>
</organism>
<proteinExistence type="predicted"/>
<protein>
    <recommendedName>
        <fullName evidence="2">DUF6199 domain-containing protein</fullName>
    </recommendedName>
</protein>